<feature type="binding site" evidence="7">
    <location>
        <position position="160"/>
    </location>
    <ligand>
        <name>FMN</name>
        <dbReference type="ChEBI" id="CHEBI:58210"/>
    </ligand>
</feature>
<evidence type="ECO:0000256" key="5">
    <source>
        <dbReference type="ARBA" id="ARBA00024042"/>
    </source>
</evidence>
<evidence type="ECO:0000259" key="8">
    <source>
        <dbReference type="PROSITE" id="PS51349"/>
    </source>
</evidence>
<dbReference type="InterPro" id="IPR013785">
    <property type="entry name" value="Aldolase_TIM"/>
</dbReference>
<feature type="domain" description="FMN hydroxy acid dehydrogenase" evidence="8">
    <location>
        <begin position="31"/>
        <end position="407"/>
    </location>
</feature>
<evidence type="ECO:0000256" key="4">
    <source>
        <dbReference type="ARBA" id="ARBA00023002"/>
    </source>
</evidence>
<feature type="binding site" evidence="7">
    <location>
        <position position="307"/>
    </location>
    <ligand>
        <name>glyoxylate</name>
        <dbReference type="ChEBI" id="CHEBI:36655"/>
    </ligand>
</feature>
<dbReference type="PANTHER" id="PTHR10578:SF107">
    <property type="entry name" value="2-HYDROXYACID OXIDASE 1"/>
    <property type="match status" value="1"/>
</dbReference>
<accession>A0A2G3PQ09</accession>
<comment type="similarity">
    <text evidence="5">Belongs to the FMN-dependent alpha-hydroxy acid dehydrogenase family.</text>
</comment>
<evidence type="ECO:0000256" key="1">
    <source>
        <dbReference type="ARBA" id="ARBA00001917"/>
    </source>
</evidence>
<evidence type="ECO:0000313" key="10">
    <source>
        <dbReference type="Proteomes" id="UP000225108"/>
    </source>
</evidence>
<dbReference type="FunFam" id="3.20.20.70:FF:000029">
    <property type="entry name" value="L-lactate dehydrogenase"/>
    <property type="match status" value="1"/>
</dbReference>
<dbReference type="GO" id="GO:0010181">
    <property type="term" value="F:FMN binding"/>
    <property type="evidence" value="ECO:0007669"/>
    <property type="project" value="InterPro"/>
</dbReference>
<feature type="binding site" evidence="7">
    <location>
        <position position="302"/>
    </location>
    <ligand>
        <name>FMN</name>
        <dbReference type="ChEBI" id="CHEBI:58210"/>
    </ligand>
</feature>
<dbReference type="InterPro" id="IPR000262">
    <property type="entry name" value="FMN-dep_DH"/>
</dbReference>
<evidence type="ECO:0000256" key="7">
    <source>
        <dbReference type="PIRSR" id="PIRSR000138-2"/>
    </source>
</evidence>
<feature type="active site" description="Proton acceptor" evidence="6">
    <location>
        <position position="304"/>
    </location>
</feature>
<dbReference type="InterPro" id="IPR037396">
    <property type="entry name" value="FMN_HAD"/>
</dbReference>
<sequence>MNPFIKLVTDQVSGDLQRLRTTRGRRTGTPRALKKAHNVSDLRRIAKRKLPKTIFDFVEGGANDELAMRRNRDALDRIGIVGRVLTDVSKVDMSTTVLGQRIEVPIIGAPTGVVGLVHHSGEPALARAYDSIGTIYTLATSASYSIEDVAESTTGTKWFQLYVWRDREFVVEILDRAAKAGYGALVVTVDGSRTGKRERDLRNGFSRPLRVSMKTLFSGVRHPGWSTGFVQHGRFLPVNFKATGGPASHAESFQASFDPGLTWKEIEWIRKIWSGPLVVKGILHPDDAKLAVQAGADAVVVSNHGGRQSDDAPATIDLLPAVVAAVGDQAEVLFDSGVRRGSDIAKALALGARACLVGRPTLYGLAAAGEDGARHALELLRAELEIALALSGCRNVAEARQLELRSS</sequence>
<name>A0A2G3PQ09_WILMA</name>
<dbReference type="PIRSF" id="PIRSF000138">
    <property type="entry name" value="Al-hdrx_acd_dh"/>
    <property type="match status" value="1"/>
</dbReference>
<gene>
    <name evidence="9" type="ORF">CSW57_13250</name>
</gene>
<feature type="binding site" evidence="7">
    <location>
        <begin position="335"/>
        <end position="339"/>
    </location>
    <ligand>
        <name>FMN</name>
        <dbReference type="ChEBI" id="CHEBI:58210"/>
    </ligand>
</feature>
<feature type="binding site" evidence="7">
    <location>
        <position position="188"/>
    </location>
    <ligand>
        <name>FMN</name>
        <dbReference type="ChEBI" id="CHEBI:58210"/>
    </ligand>
</feature>
<feature type="binding site" evidence="7">
    <location>
        <position position="197"/>
    </location>
    <ligand>
        <name>glyoxylate</name>
        <dbReference type="ChEBI" id="CHEBI:36655"/>
    </ligand>
</feature>
<evidence type="ECO:0000256" key="3">
    <source>
        <dbReference type="ARBA" id="ARBA00022643"/>
    </source>
</evidence>
<dbReference type="AlphaFoldDB" id="A0A2G3PQ09"/>
<keyword evidence="2 7" id="KW-0285">Flavoprotein</keyword>
<feature type="binding site" evidence="7">
    <location>
        <begin position="110"/>
        <end position="112"/>
    </location>
    <ligand>
        <name>FMN</name>
        <dbReference type="ChEBI" id="CHEBI:58210"/>
    </ligand>
</feature>
<keyword evidence="3 7" id="KW-0288">FMN</keyword>
<feature type="binding site" evidence="7">
    <location>
        <position position="304"/>
    </location>
    <ligand>
        <name>glyoxylate</name>
        <dbReference type="ChEBI" id="CHEBI:36655"/>
    </ligand>
</feature>
<feature type="binding site" evidence="7">
    <location>
        <position position="162"/>
    </location>
    <ligand>
        <name>glyoxylate</name>
        <dbReference type="ChEBI" id="CHEBI:36655"/>
    </ligand>
</feature>
<dbReference type="InterPro" id="IPR012133">
    <property type="entry name" value="Alpha-hydoxy_acid_DH_FMN"/>
</dbReference>
<evidence type="ECO:0000313" key="9">
    <source>
        <dbReference type="EMBL" id="PHV67162.1"/>
    </source>
</evidence>
<dbReference type="PANTHER" id="PTHR10578">
    <property type="entry name" value="S -2-HYDROXY-ACID OXIDASE-RELATED"/>
    <property type="match status" value="1"/>
</dbReference>
<evidence type="ECO:0000256" key="2">
    <source>
        <dbReference type="ARBA" id="ARBA00022630"/>
    </source>
</evidence>
<comment type="caution">
    <text evidence="9">The sequence shown here is derived from an EMBL/GenBank/DDBJ whole genome shotgun (WGS) entry which is preliminary data.</text>
</comment>
<keyword evidence="4" id="KW-0560">Oxidoreductase</keyword>
<dbReference type="GO" id="GO:0016614">
    <property type="term" value="F:oxidoreductase activity, acting on CH-OH group of donors"/>
    <property type="evidence" value="ECO:0007669"/>
    <property type="project" value="UniProtKB-ARBA"/>
</dbReference>
<dbReference type="EMBL" id="PEBD01000008">
    <property type="protein sequence ID" value="PHV67162.1"/>
    <property type="molecule type" value="Genomic_DNA"/>
</dbReference>
<dbReference type="PROSITE" id="PS00557">
    <property type="entry name" value="FMN_HYDROXY_ACID_DH_1"/>
    <property type="match status" value="1"/>
</dbReference>
<feature type="binding site" evidence="7">
    <location>
        <position position="280"/>
    </location>
    <ligand>
        <name>FMN</name>
        <dbReference type="ChEBI" id="CHEBI:58210"/>
    </ligand>
</feature>
<dbReference type="CDD" id="cd02809">
    <property type="entry name" value="alpha_hydroxyacid_oxid_FMN"/>
    <property type="match status" value="1"/>
</dbReference>
<dbReference type="RefSeq" id="WP_099383157.1">
    <property type="nucleotide sequence ID" value="NZ_PEBD01000008.1"/>
</dbReference>
<comment type="cofactor">
    <cofactor evidence="1">
        <name>FMN</name>
        <dbReference type="ChEBI" id="CHEBI:58210"/>
    </cofactor>
</comment>
<dbReference type="SUPFAM" id="SSF51395">
    <property type="entry name" value="FMN-linked oxidoreductases"/>
    <property type="match status" value="1"/>
</dbReference>
<dbReference type="InterPro" id="IPR008259">
    <property type="entry name" value="FMN_hydac_DH_AS"/>
</dbReference>
<dbReference type="PROSITE" id="PS51349">
    <property type="entry name" value="FMN_HYDROXY_ACID_DH_2"/>
    <property type="match status" value="1"/>
</dbReference>
<dbReference type="Gene3D" id="3.20.20.70">
    <property type="entry name" value="Aldolase class I"/>
    <property type="match status" value="1"/>
</dbReference>
<reference evidence="9 10" key="1">
    <citation type="submission" date="2017-10" db="EMBL/GenBank/DDBJ databases">
        <title>The draft genome sequence of Williamsia sp. BULT 1.1 isolated from the semi-arid grassland soils from South Africa.</title>
        <authorList>
            <person name="Kabwe M.H."/>
            <person name="Govender N."/>
            <person name="Mutseka Lunga P."/>
            <person name="Vikram S."/>
            <person name="Makhalanyane T.P."/>
        </authorList>
    </citation>
    <scope>NUCLEOTIDE SEQUENCE [LARGE SCALE GENOMIC DNA]</scope>
    <source>
        <strain evidence="9 10">BULT 1.1</strain>
    </source>
</reference>
<dbReference type="Proteomes" id="UP000225108">
    <property type="component" value="Unassembled WGS sequence"/>
</dbReference>
<protein>
    <submittedName>
        <fullName evidence="9">Alpha-hydroxy-acid oxidizing enzyme</fullName>
    </submittedName>
</protein>
<evidence type="ECO:0000256" key="6">
    <source>
        <dbReference type="PIRSR" id="PIRSR000138-1"/>
    </source>
</evidence>
<proteinExistence type="inferred from homology"/>
<dbReference type="Pfam" id="PF01070">
    <property type="entry name" value="FMN_dh"/>
    <property type="match status" value="1"/>
</dbReference>
<feature type="binding site" evidence="7">
    <location>
        <begin position="358"/>
        <end position="359"/>
    </location>
    <ligand>
        <name>FMN</name>
        <dbReference type="ChEBI" id="CHEBI:58210"/>
    </ligand>
</feature>
<organism evidence="9 10">
    <name type="scientific">Williamsia marianensis</name>
    <dbReference type="NCBI Taxonomy" id="85044"/>
    <lineage>
        <taxon>Bacteria</taxon>
        <taxon>Bacillati</taxon>
        <taxon>Actinomycetota</taxon>
        <taxon>Actinomycetes</taxon>
        <taxon>Mycobacteriales</taxon>
        <taxon>Nocardiaceae</taxon>
        <taxon>Williamsia</taxon>
    </lineage>
</organism>